<accession>A0AAE6RHF2</accession>
<dbReference type="RefSeq" id="WP_159316545.1">
    <property type="nucleotide sequence ID" value="NZ_CP047186.1"/>
</dbReference>
<protein>
    <submittedName>
        <fullName evidence="5">Substrate-binding domain-containing protein</fullName>
    </submittedName>
</protein>
<dbReference type="PANTHER" id="PTHR30146:SF109">
    <property type="entry name" value="HTH-TYPE TRANSCRIPTIONAL REGULATOR GALS"/>
    <property type="match status" value="1"/>
</dbReference>
<name>A0AAE6RHF2_9MICO</name>
<keyword evidence="3" id="KW-0804">Transcription</keyword>
<feature type="domain" description="HTH lacI-type" evidence="4">
    <location>
        <begin position="1"/>
        <end position="53"/>
    </location>
</feature>
<proteinExistence type="predicted"/>
<dbReference type="SUPFAM" id="SSF47413">
    <property type="entry name" value="lambda repressor-like DNA-binding domains"/>
    <property type="match status" value="1"/>
</dbReference>
<evidence type="ECO:0000259" key="4">
    <source>
        <dbReference type="PROSITE" id="PS50932"/>
    </source>
</evidence>
<keyword evidence="1" id="KW-0805">Transcription regulation</keyword>
<dbReference type="AlphaFoldDB" id="A0AAE6RHF2"/>
<dbReference type="PANTHER" id="PTHR30146">
    <property type="entry name" value="LACI-RELATED TRANSCRIPTIONAL REPRESSOR"/>
    <property type="match status" value="1"/>
</dbReference>
<organism evidence="5 6">
    <name type="scientific">Rathayibacter tanaceti</name>
    <dbReference type="NCBI Taxonomy" id="1671680"/>
    <lineage>
        <taxon>Bacteria</taxon>
        <taxon>Bacillati</taxon>
        <taxon>Actinomycetota</taxon>
        <taxon>Actinomycetes</taxon>
        <taxon>Micrococcales</taxon>
        <taxon>Microbacteriaceae</taxon>
        <taxon>Rathayibacter</taxon>
    </lineage>
</organism>
<dbReference type="InterPro" id="IPR010982">
    <property type="entry name" value="Lambda_DNA-bd_dom_sf"/>
</dbReference>
<dbReference type="GO" id="GO:0000976">
    <property type="term" value="F:transcription cis-regulatory region binding"/>
    <property type="evidence" value="ECO:0007669"/>
    <property type="project" value="TreeGrafter"/>
</dbReference>
<dbReference type="Gene3D" id="3.40.50.2300">
    <property type="match status" value="2"/>
</dbReference>
<dbReference type="SMART" id="SM00354">
    <property type="entry name" value="HTH_LACI"/>
    <property type="match status" value="1"/>
</dbReference>
<reference evidence="6" key="1">
    <citation type="submission" date="2019-12" db="EMBL/GenBank/DDBJ databases">
        <title>Complete and draft genome sequences of new strains and members of some known species of the genus Rathayibacter isolated from plants.</title>
        <authorList>
            <person name="Tarlachkov S.V."/>
            <person name="Starodumova I.P."/>
            <person name="Dorofeeva L.V."/>
            <person name="Prisyazhnaya N.V."/>
            <person name="Leyn S."/>
            <person name="Zlamal J."/>
            <person name="Elan M."/>
            <person name="Osterman A.L."/>
            <person name="Nadler S."/>
            <person name="Subbotin S.A."/>
            <person name="Evtushenko L.I."/>
        </authorList>
    </citation>
    <scope>NUCLEOTIDE SEQUENCE [LARGE SCALE GENOMIC DNA]</scope>
    <source>
        <strain evidence="6">VKM Ac-2761</strain>
    </source>
</reference>
<dbReference type="GO" id="GO:0003700">
    <property type="term" value="F:DNA-binding transcription factor activity"/>
    <property type="evidence" value="ECO:0007669"/>
    <property type="project" value="TreeGrafter"/>
</dbReference>
<dbReference type="EMBL" id="CP047186">
    <property type="protein sequence ID" value="QHC54777.1"/>
    <property type="molecule type" value="Genomic_DNA"/>
</dbReference>
<dbReference type="InterPro" id="IPR046335">
    <property type="entry name" value="LacI/GalR-like_sensor"/>
</dbReference>
<dbReference type="Pfam" id="PF13377">
    <property type="entry name" value="Peripla_BP_3"/>
    <property type="match status" value="1"/>
</dbReference>
<dbReference type="Pfam" id="PF00356">
    <property type="entry name" value="LacI"/>
    <property type="match status" value="1"/>
</dbReference>
<dbReference type="SUPFAM" id="SSF53822">
    <property type="entry name" value="Periplasmic binding protein-like I"/>
    <property type="match status" value="1"/>
</dbReference>
<dbReference type="Gene3D" id="1.10.260.40">
    <property type="entry name" value="lambda repressor-like DNA-binding domains"/>
    <property type="match status" value="1"/>
</dbReference>
<dbReference type="InterPro" id="IPR000843">
    <property type="entry name" value="HTH_LacI"/>
</dbReference>
<dbReference type="CDD" id="cd01392">
    <property type="entry name" value="HTH_LacI"/>
    <property type="match status" value="1"/>
</dbReference>
<evidence type="ECO:0000256" key="3">
    <source>
        <dbReference type="ARBA" id="ARBA00023163"/>
    </source>
</evidence>
<evidence type="ECO:0000256" key="1">
    <source>
        <dbReference type="ARBA" id="ARBA00023015"/>
    </source>
</evidence>
<sequence length="328" mass="35086">MADVAELAGVSKKTVSNYFNGYPYMTAETRSRVASAITTLNYKVNISARNLSSGKTGTIALAIPEIAHPYFAELAQSVVSAAQLHGLNVVVEVTHGEHDRELALLHGESGRYVDGLLFHAIALGPEDIESSTLDVPVVLIGDRVYDGRFDFVTVANADGAYEMTRVLLGAKKRRILALGMERSTIATAAALRFEGYARALDEAGLSLEDDLLIGPIPWNRSSGATALAAALDAGVAFDAVFGFNDALALGALNELQRRGRSVPGDVSVVGFDDVEEAALSFPPLTSLDSGRNWIAERAVDRLHERLRDNSLEPEVILAEHGVVLRSSV</sequence>
<evidence type="ECO:0000256" key="2">
    <source>
        <dbReference type="ARBA" id="ARBA00023125"/>
    </source>
</evidence>
<keyword evidence="2" id="KW-0238">DNA-binding</keyword>
<dbReference type="KEGG" id="rte:GSU10_03350"/>
<evidence type="ECO:0000313" key="5">
    <source>
        <dbReference type="EMBL" id="QHC54777.1"/>
    </source>
</evidence>
<dbReference type="InterPro" id="IPR028082">
    <property type="entry name" value="Peripla_BP_I"/>
</dbReference>
<gene>
    <name evidence="5" type="ORF">GSU10_03350</name>
</gene>
<dbReference type="Proteomes" id="UP000465031">
    <property type="component" value="Chromosome"/>
</dbReference>
<evidence type="ECO:0000313" key="6">
    <source>
        <dbReference type="Proteomes" id="UP000465031"/>
    </source>
</evidence>
<dbReference type="PROSITE" id="PS50932">
    <property type="entry name" value="HTH_LACI_2"/>
    <property type="match status" value="1"/>
</dbReference>
<dbReference type="CDD" id="cd06267">
    <property type="entry name" value="PBP1_LacI_sugar_binding-like"/>
    <property type="match status" value="1"/>
</dbReference>